<dbReference type="Gene3D" id="3.20.20.370">
    <property type="entry name" value="Glycoside hydrolase/deacetylase"/>
    <property type="match status" value="1"/>
</dbReference>
<protein>
    <submittedName>
        <fullName evidence="3">Polysaccharide deacetylase family protein</fullName>
    </submittedName>
</protein>
<accession>A0AAE3FF38</accession>
<evidence type="ECO:0000313" key="3">
    <source>
        <dbReference type="EMBL" id="MCI5754719.1"/>
    </source>
</evidence>
<dbReference type="EMBL" id="JALEMU010000008">
    <property type="protein sequence ID" value="MCI5754719.1"/>
    <property type="molecule type" value="Genomic_DNA"/>
</dbReference>
<dbReference type="InterPro" id="IPR050248">
    <property type="entry name" value="Polysacc_deacetylase_ArnD"/>
</dbReference>
<dbReference type="GO" id="GO:0016020">
    <property type="term" value="C:membrane"/>
    <property type="evidence" value="ECO:0007669"/>
    <property type="project" value="TreeGrafter"/>
</dbReference>
<feature type="domain" description="NodB homology" evidence="2">
    <location>
        <begin position="76"/>
        <end position="258"/>
    </location>
</feature>
<proteinExistence type="predicted"/>
<evidence type="ECO:0000259" key="2">
    <source>
        <dbReference type="PROSITE" id="PS51677"/>
    </source>
</evidence>
<dbReference type="InterPro" id="IPR011330">
    <property type="entry name" value="Glyco_hydro/deAcase_b/a-brl"/>
</dbReference>
<dbReference type="GO" id="GO:0005975">
    <property type="term" value="P:carbohydrate metabolic process"/>
    <property type="evidence" value="ECO:0007669"/>
    <property type="project" value="InterPro"/>
</dbReference>
<dbReference type="InterPro" id="IPR002509">
    <property type="entry name" value="NODB_dom"/>
</dbReference>
<sequence length="267" mass="29929">MKLKLTAAALCLAAAVPLTGHAECAISTVNHTETTGYNWYCRNNNEGKPPCLPPEFSFINDNGGYYLDTKAADTDKVIYLTFDAGYENGNIAKILDVLKKHQAKGAFFVLGNLIKRDTGLVKRMLDEGHLVCNHTNQHRDMTKVTDPAKFREELESLSAIMKEYCGCDVAPFYRPPEGRFSEANLKTASEMGCKTVFWSFAYADWDNRNQMSPEKAMKKVLSHTHNGEVILLHPMSATNAEILDPLLTEWEKQGYRFGTLYELTADS</sequence>
<dbReference type="Proteomes" id="UP001139365">
    <property type="component" value="Unassembled WGS sequence"/>
</dbReference>
<dbReference type="PANTHER" id="PTHR10587:SF78">
    <property type="entry name" value="PEPTIDOGLYCAN-N-ACETYLMURAMIC ACID DEACETYLASE PDAA"/>
    <property type="match status" value="1"/>
</dbReference>
<dbReference type="GO" id="GO:0016810">
    <property type="term" value="F:hydrolase activity, acting on carbon-nitrogen (but not peptide) bonds"/>
    <property type="evidence" value="ECO:0007669"/>
    <property type="project" value="InterPro"/>
</dbReference>
<reference evidence="3 4" key="1">
    <citation type="submission" date="2022-03" db="EMBL/GenBank/DDBJ databases">
        <title>Metagenome-assembled genomes from swine fecal metagenomes.</title>
        <authorList>
            <person name="Holman D.B."/>
            <person name="Kommadath A."/>
        </authorList>
    </citation>
    <scope>NUCLEOTIDE SEQUENCE [LARGE SCALE GENOMIC DNA]</scope>
    <source>
        <strain evidence="3">SUG147</strain>
    </source>
</reference>
<evidence type="ECO:0000256" key="1">
    <source>
        <dbReference type="SAM" id="SignalP"/>
    </source>
</evidence>
<name>A0AAE3FF38_9BACT</name>
<dbReference type="PANTHER" id="PTHR10587">
    <property type="entry name" value="GLYCOSYL TRANSFERASE-RELATED"/>
    <property type="match status" value="1"/>
</dbReference>
<dbReference type="Pfam" id="PF01522">
    <property type="entry name" value="Polysacc_deac_1"/>
    <property type="match status" value="1"/>
</dbReference>
<dbReference type="AlphaFoldDB" id="A0AAE3FF38"/>
<dbReference type="SUPFAM" id="SSF88713">
    <property type="entry name" value="Glycoside hydrolase/deacetylase"/>
    <property type="match status" value="1"/>
</dbReference>
<keyword evidence="1" id="KW-0732">Signal</keyword>
<comment type="caution">
    <text evidence="3">The sequence shown here is derived from an EMBL/GenBank/DDBJ whole genome shotgun (WGS) entry which is preliminary data.</text>
</comment>
<feature type="signal peptide" evidence="1">
    <location>
        <begin position="1"/>
        <end position="22"/>
    </location>
</feature>
<gene>
    <name evidence="3" type="ORF">MR241_00300</name>
</gene>
<organism evidence="3 4">
    <name type="scientific">Candidatus Colimorpha enterica</name>
    <dbReference type="NCBI Taxonomy" id="3083063"/>
    <lineage>
        <taxon>Bacteria</taxon>
        <taxon>Pseudomonadati</taxon>
        <taxon>Bacteroidota</taxon>
        <taxon>Bacteroidia</taxon>
        <taxon>Bacteroidales</taxon>
        <taxon>Candidatus Colimorpha</taxon>
    </lineage>
</organism>
<dbReference type="PROSITE" id="PS51677">
    <property type="entry name" value="NODB"/>
    <property type="match status" value="1"/>
</dbReference>
<evidence type="ECO:0000313" key="4">
    <source>
        <dbReference type="Proteomes" id="UP001139365"/>
    </source>
</evidence>
<feature type="chain" id="PRO_5042052405" evidence="1">
    <location>
        <begin position="23"/>
        <end position="267"/>
    </location>
</feature>